<keyword evidence="6" id="KW-0325">Glycoprotein</keyword>
<dbReference type="SUPFAM" id="SSF57184">
    <property type="entry name" value="Growth factor receptor domain"/>
    <property type="match status" value="1"/>
</dbReference>
<dbReference type="Proteomes" id="UP000186817">
    <property type="component" value="Unassembled WGS sequence"/>
</dbReference>
<dbReference type="Pfam" id="PF01094">
    <property type="entry name" value="ANF_receptor"/>
    <property type="match status" value="1"/>
</dbReference>
<protein>
    <submittedName>
        <fullName evidence="11">Metabotropic glutamate receptor 8</fullName>
    </submittedName>
</protein>
<feature type="transmembrane region" description="Helical" evidence="8">
    <location>
        <begin position="933"/>
        <end position="956"/>
    </location>
</feature>
<feature type="transmembrane region" description="Helical" evidence="8">
    <location>
        <begin position="1094"/>
        <end position="1114"/>
    </location>
</feature>
<dbReference type="InterPro" id="IPR009030">
    <property type="entry name" value="Growth_fac_rcpt_cys_sf"/>
</dbReference>
<accession>A0A1Q9CW25</accession>
<dbReference type="EMBL" id="LSRX01000878">
    <property type="protein sequence ID" value="OLP87120.1"/>
    <property type="molecule type" value="Genomic_DNA"/>
</dbReference>
<comment type="subcellular location">
    <subcellularLocation>
        <location evidence="1">Membrane</location>
        <topology evidence="1">Multi-pass membrane protein</topology>
    </subcellularLocation>
</comment>
<feature type="transmembrane region" description="Helical" evidence="8">
    <location>
        <begin position="983"/>
        <end position="1006"/>
    </location>
</feature>
<evidence type="ECO:0000256" key="2">
    <source>
        <dbReference type="ARBA" id="ARBA00022692"/>
    </source>
</evidence>
<dbReference type="GO" id="GO:0004930">
    <property type="term" value="F:G protein-coupled receptor activity"/>
    <property type="evidence" value="ECO:0007669"/>
    <property type="project" value="InterPro"/>
</dbReference>
<feature type="transmembrane region" description="Helical" evidence="8">
    <location>
        <begin position="1038"/>
        <end position="1059"/>
    </location>
</feature>
<evidence type="ECO:0000256" key="7">
    <source>
        <dbReference type="SAM" id="MobiDB-lite"/>
    </source>
</evidence>
<feature type="transmembrane region" description="Helical" evidence="8">
    <location>
        <begin position="835"/>
        <end position="855"/>
    </location>
</feature>
<sequence length="1568" mass="171106">MTSTQKKKVTAGMQAHRKDKAYYEEGREALKGTAMQENPMSTCHQEEDMLQAEEEQQLDKDRDARGDIVYPVDAVAETSEPTSIWDYEPGGEIWSSPSQRVLVQDKKSQAASKISLALCLHALIFLFVNAQEFAIGVYAPVTSRSQLYMALTAIFDLDLRKNFEPALVTRFGPPIIDIAAESGVPLQSGLQSIRPRIGTSNSQPDIGLGTAVDFMLGLDGESPVSALVGGVFSSIAMPIASFSAVQQVPQIAYGATSPALSNKDTYPYFMRTVPPDSIQGQAFWKWIVQFQVPLAVCIYAVEPYGQGLYLAIEEQAKLAGEAERLSGVPLRYMPTNFVVSEAKQALDVAKSLGSRFLFSSMNSQMFTLFGPVMFDEGFMQPGWQILGSEAATMYGTLTDADFPIGFQRWSPVSRGAKYTLFEDMWKLMNTNDVLSTTARARYGVDNMKVPIASATVPTIDDSDFTGMVLPKWSTFFFDALYTLTVACNRLLSQGNAIADIKGELLLTELRATTFTGISGAIGFNENGDRLAFYELLVNEPVTEGTTNPTNLVVGAVFDAITGELTVAGQDLYWMDGQRGAMPPAELTNCDPGFYKEPQSRQCKPCPLGFYCRGGTEPNRQCARGAFANETGMVNCTLCPFGSFAAEVGSSSCSACLSGFYSDELGREACKKCPKGTYMVNTGASVCTPCGLSQETEESGSQAATDCRCAEGMFMCNEVGCQMCPDGLYCAAGLDPPVQMAGFWTAVTGPNECNFNVLRCRDTNECPDNPLGECAPGREGLACNNCREGYFPEEEGTCLPCSPADSLPAILSGIAAVIVLILLLSSVNADLNQQSLNLLTVAAVGSQMVMAVQALGSIRQLSITWVDPVRHIIDMTRLLTFDFDIIRISCVTGQDSPTLKFLGQLLACPAGFCLVMVAWGVARARGRKMSLDAVFNLNGTLLFALFITLTLAVLGPFQCISNPDGSSSMASNPGIICYTSSEHWVVVCLSIVGIICYPVTILGWATYTTVMYPSRITSGAGLQLVNRYRFLFQRFRPECYYYGLVLLFRNAFVALFPVAFVSMPEVQVVLMGALFVFGGALQVRSWPWRTPMANYADLVMTAFLQVVLLGAAPLLEIDKEQSTEMLGWLLLVAVLCPLLAGLGAVGFAIFRHFTPQAMFGIFLCHHKGGAGSLCRLIKLLVARHSSANVFLDSDQLEDLDLIFDTIRKTTKSVVTVQTPELLKRMWCAGEIVTAFKNKVTTVPLICDGFLTLTNEALDMIPDCWTAQQKQILANYGITMEDVKSAYVWLRDEKTPLYLSRFGSAEKREEVVIEMCKQCKISMKVFTSHHAPTGPSKAKARILITGSITDAEALATCEVFQIMVQEHLRTECALVRSQKEMVAYKPWAYYFVVLFSRGMLRDPRFAQILLKTGAGEAGEEQESSGRQLEIVTVSADTGFEFPSAEFYQELEVRGLGQEGLGPEVGLRLSKAYRSLLNVLALPLSPMGSEGLLMKQTSEISRRFRRYKDPAQAQALDSADDAELTGQGVDASVLAELNAEVEQTLQTVNAPKETAQHVPGPPLEQIVSTEL</sequence>
<keyword evidence="5 11" id="KW-0675">Receptor</keyword>
<dbReference type="InterPro" id="IPR001828">
    <property type="entry name" value="ANF_lig-bd_rcpt"/>
</dbReference>
<evidence type="ECO:0000256" key="3">
    <source>
        <dbReference type="ARBA" id="ARBA00022989"/>
    </source>
</evidence>
<name>A0A1Q9CW25_SYMMI</name>
<dbReference type="CDD" id="cd00185">
    <property type="entry name" value="TNFRSF"/>
    <property type="match status" value="2"/>
</dbReference>
<dbReference type="SMART" id="SM01411">
    <property type="entry name" value="Ephrin_rec_like"/>
    <property type="match status" value="3"/>
</dbReference>
<dbReference type="PRINTS" id="PR00248">
    <property type="entry name" value="GPCRMGR"/>
</dbReference>
<feature type="transmembrane region" description="Helical" evidence="8">
    <location>
        <begin position="900"/>
        <end position="921"/>
    </location>
</feature>
<dbReference type="Pfam" id="PF07699">
    <property type="entry name" value="Ephrin_rec_like"/>
    <property type="match status" value="1"/>
</dbReference>
<feature type="compositionally biased region" description="Basic residues" evidence="7">
    <location>
        <begin position="1"/>
        <end position="19"/>
    </location>
</feature>
<reference evidence="11 12" key="1">
    <citation type="submission" date="2016-02" db="EMBL/GenBank/DDBJ databases">
        <title>Genome analysis of coral dinoflagellate symbionts highlights evolutionary adaptations to a symbiotic lifestyle.</title>
        <authorList>
            <person name="Aranda M."/>
            <person name="Li Y."/>
            <person name="Liew Y.J."/>
            <person name="Baumgarten S."/>
            <person name="Simakov O."/>
            <person name="Wilson M."/>
            <person name="Piel J."/>
            <person name="Ashoor H."/>
            <person name="Bougouffa S."/>
            <person name="Bajic V.B."/>
            <person name="Ryu T."/>
            <person name="Ravasi T."/>
            <person name="Bayer T."/>
            <person name="Micklem G."/>
            <person name="Kim H."/>
            <person name="Bhak J."/>
            <person name="Lajeunesse T.C."/>
            <person name="Voolstra C.R."/>
        </authorList>
    </citation>
    <scope>NUCLEOTIDE SEQUENCE [LARGE SCALE GENOMIC DNA]</scope>
    <source>
        <strain evidence="11 12">CCMP2467</strain>
    </source>
</reference>
<dbReference type="InterPro" id="IPR028082">
    <property type="entry name" value="Peripla_BP_I"/>
</dbReference>
<evidence type="ECO:0000256" key="5">
    <source>
        <dbReference type="ARBA" id="ARBA00023170"/>
    </source>
</evidence>
<feature type="transmembrane region" description="Helical" evidence="8">
    <location>
        <begin position="1126"/>
        <end position="1149"/>
    </location>
</feature>
<feature type="compositionally biased region" description="Basic and acidic residues" evidence="7">
    <location>
        <begin position="20"/>
        <end position="30"/>
    </location>
</feature>
<dbReference type="InterPro" id="IPR011641">
    <property type="entry name" value="Tyr-kin_ephrin_A/B_rcpt-like"/>
</dbReference>
<feature type="domain" description="Tyrosine-protein kinase ephrin type A/B receptor-like" evidence="10">
    <location>
        <begin position="658"/>
        <end position="706"/>
    </location>
</feature>
<evidence type="ECO:0000256" key="4">
    <source>
        <dbReference type="ARBA" id="ARBA00023136"/>
    </source>
</evidence>
<proteinExistence type="predicted"/>
<dbReference type="Gene3D" id="3.40.50.2300">
    <property type="match status" value="2"/>
</dbReference>
<dbReference type="GO" id="GO:0016020">
    <property type="term" value="C:membrane"/>
    <property type="evidence" value="ECO:0007669"/>
    <property type="project" value="UniProtKB-SubCell"/>
</dbReference>
<organism evidence="11 12">
    <name type="scientific">Symbiodinium microadriaticum</name>
    <name type="common">Dinoflagellate</name>
    <name type="synonym">Zooxanthella microadriatica</name>
    <dbReference type="NCBI Taxonomy" id="2951"/>
    <lineage>
        <taxon>Eukaryota</taxon>
        <taxon>Sar</taxon>
        <taxon>Alveolata</taxon>
        <taxon>Dinophyceae</taxon>
        <taxon>Suessiales</taxon>
        <taxon>Symbiodiniaceae</taxon>
        <taxon>Symbiodinium</taxon>
    </lineage>
</organism>
<evidence type="ECO:0000259" key="10">
    <source>
        <dbReference type="Pfam" id="PF07699"/>
    </source>
</evidence>
<keyword evidence="4 8" id="KW-0472">Membrane</keyword>
<keyword evidence="3 8" id="KW-1133">Transmembrane helix</keyword>
<feature type="transmembrane region" description="Helical" evidence="8">
    <location>
        <begin position="806"/>
        <end position="823"/>
    </location>
</feature>
<dbReference type="OrthoDB" id="415266at2759"/>
<feature type="region of interest" description="Disordered" evidence="7">
    <location>
        <begin position="1"/>
        <end position="42"/>
    </location>
</feature>
<feature type="domain" description="Receptor ligand binding region" evidence="9">
    <location>
        <begin position="193"/>
        <end position="535"/>
    </location>
</feature>
<keyword evidence="2 8" id="KW-0812">Transmembrane</keyword>
<evidence type="ECO:0000256" key="1">
    <source>
        <dbReference type="ARBA" id="ARBA00004141"/>
    </source>
</evidence>
<evidence type="ECO:0000256" key="6">
    <source>
        <dbReference type="ARBA" id="ARBA00023180"/>
    </source>
</evidence>
<evidence type="ECO:0000256" key="8">
    <source>
        <dbReference type="SAM" id="Phobius"/>
    </source>
</evidence>
<evidence type="ECO:0000259" key="9">
    <source>
        <dbReference type="Pfam" id="PF01094"/>
    </source>
</evidence>
<feature type="region of interest" description="Disordered" evidence="7">
    <location>
        <begin position="1547"/>
        <end position="1568"/>
    </location>
</feature>
<keyword evidence="12" id="KW-1185">Reference proteome</keyword>
<comment type="caution">
    <text evidence="11">The sequence shown here is derived from an EMBL/GenBank/DDBJ whole genome shotgun (WGS) entry which is preliminary data.</text>
</comment>
<dbReference type="SUPFAM" id="SSF53822">
    <property type="entry name" value="Periplasmic binding protein-like I"/>
    <property type="match status" value="1"/>
</dbReference>
<dbReference type="PANTHER" id="PTHR46967">
    <property type="entry name" value="INSULIN-LIKE GROWTH FACTOR BINDING PROTEIN,N-TERMINAL"/>
    <property type="match status" value="1"/>
</dbReference>
<gene>
    <name evidence="11" type="primary">GRM8</name>
    <name evidence="11" type="ORF">AK812_SmicGene31698</name>
</gene>
<dbReference type="Gene3D" id="2.10.50.10">
    <property type="entry name" value="Tumor Necrosis Factor Receptor, subunit A, domain 2"/>
    <property type="match status" value="2"/>
</dbReference>
<dbReference type="PANTHER" id="PTHR46967:SF2">
    <property type="entry name" value="SUSHI, VON WILLEBRAND FACTOR TYPE A, EGF AND PENTRAXIN DOMAIN-CONTAINING PROTEIN 1-LIKE"/>
    <property type="match status" value="1"/>
</dbReference>
<evidence type="ECO:0000313" key="11">
    <source>
        <dbReference type="EMBL" id="OLP87120.1"/>
    </source>
</evidence>
<dbReference type="OMA" id="FTSHHAP"/>
<feature type="transmembrane region" description="Helical" evidence="8">
    <location>
        <begin position="116"/>
        <end position="139"/>
    </location>
</feature>
<evidence type="ECO:0000313" key="12">
    <source>
        <dbReference type="Proteomes" id="UP000186817"/>
    </source>
</evidence>
<dbReference type="InterPro" id="IPR000337">
    <property type="entry name" value="GPCR_3"/>
</dbReference>